<dbReference type="Pfam" id="PF00356">
    <property type="entry name" value="LacI"/>
    <property type="match status" value="1"/>
</dbReference>
<dbReference type="SMART" id="SM00354">
    <property type="entry name" value="HTH_LACI"/>
    <property type="match status" value="1"/>
</dbReference>
<dbReference type="EMBL" id="AFCE01000137">
    <property type="protein sequence ID" value="EGL82826.1"/>
    <property type="molecule type" value="Genomic_DNA"/>
</dbReference>
<reference evidence="5 7" key="1">
    <citation type="journal article" date="2011" name="J. Bacteriol.">
        <title>Draft genome sequence of the thermoalkaliphilic Caldalkalibacillus thermarum strain TA2.A1.</title>
        <authorList>
            <person name="Kalamorz F."/>
            <person name="Keis S."/>
            <person name="McMillan D.G."/>
            <person name="Olsson K."/>
            <person name="Stanton J.A."/>
            <person name="Stockwell P."/>
            <person name="Black M.A."/>
            <person name="Klingeman D.M."/>
            <person name="Land M.L."/>
            <person name="Han C.S."/>
            <person name="Martin S.L."/>
            <person name="Becher S.A."/>
            <person name="Peddie C.J."/>
            <person name="Morgan H.W."/>
            <person name="Matthies D."/>
            <person name="Preiss L."/>
            <person name="Meier T."/>
            <person name="Brown S.D."/>
            <person name="Cook G.M."/>
        </authorList>
    </citation>
    <scope>NUCLEOTIDE SEQUENCE [LARGE SCALE GENOMIC DNA]</scope>
    <source>
        <strain evidence="5 7">TA2.A1</strain>
    </source>
</reference>
<evidence type="ECO:0000256" key="2">
    <source>
        <dbReference type="ARBA" id="ARBA00023125"/>
    </source>
</evidence>
<evidence type="ECO:0000313" key="8">
    <source>
        <dbReference type="Proteomes" id="UP000825179"/>
    </source>
</evidence>
<name>F5L750_CALTT</name>
<keyword evidence="3" id="KW-0804">Transcription</keyword>
<evidence type="ECO:0000259" key="4">
    <source>
        <dbReference type="PROSITE" id="PS50932"/>
    </source>
</evidence>
<dbReference type="Gene3D" id="3.40.50.2300">
    <property type="match status" value="2"/>
</dbReference>
<dbReference type="InterPro" id="IPR010982">
    <property type="entry name" value="Lambda_DNA-bd_dom_sf"/>
</dbReference>
<dbReference type="EMBL" id="CP082237">
    <property type="protein sequence ID" value="QZT34870.1"/>
    <property type="molecule type" value="Genomic_DNA"/>
</dbReference>
<organism evidence="5 7">
    <name type="scientific">Caldalkalibacillus thermarum (strain TA2.A1)</name>
    <dbReference type="NCBI Taxonomy" id="986075"/>
    <lineage>
        <taxon>Bacteria</taxon>
        <taxon>Bacillati</taxon>
        <taxon>Bacillota</taxon>
        <taxon>Bacilli</taxon>
        <taxon>Bacillales</taxon>
        <taxon>Bacillaceae</taxon>
        <taxon>Caldalkalibacillus</taxon>
    </lineage>
</organism>
<dbReference type="SUPFAM" id="SSF47413">
    <property type="entry name" value="lambda repressor-like DNA-binding domains"/>
    <property type="match status" value="1"/>
</dbReference>
<dbReference type="InterPro" id="IPR046335">
    <property type="entry name" value="LacI/GalR-like_sensor"/>
</dbReference>
<dbReference type="Proteomes" id="UP000825179">
    <property type="component" value="Chromosome"/>
</dbReference>
<keyword evidence="2" id="KW-0238">DNA-binding</keyword>
<dbReference type="Pfam" id="PF13377">
    <property type="entry name" value="Peripla_BP_3"/>
    <property type="match status" value="1"/>
</dbReference>
<keyword evidence="1" id="KW-0805">Transcription regulation</keyword>
<dbReference type="GO" id="GO:0003700">
    <property type="term" value="F:DNA-binding transcription factor activity"/>
    <property type="evidence" value="ECO:0007669"/>
    <property type="project" value="TreeGrafter"/>
</dbReference>
<sequence>MVSSKLVAKLAGVSQATVSRVINGSPHVRKETREKVERAMKELGYRPNMIARSLVLNRTKTLALISGGLENPFYSEVATAIINTATVKGYNTLVYFEQSHGMDEIIDEVLSHHVEGIIISSINLQHPIYDTLEQSGIPFIMINRKHQKEGHYVVLDNHTAGRLAMEHLVQLGHQRIGMVLGPANISTFLERKEGALQVLEENGIKFNPAYLQEVNLTAQDIKSAVTELVYLANPPTALLCGTDHIALIAMDILLSMNLRIPDDISVIGFDDIALAGHQAIQLTSVAHNIEQMGELGVNLLVNLIEEENNTSAYKQIQLKPNLVIRNTTAKLNH</sequence>
<proteinExistence type="predicted"/>
<dbReference type="KEGG" id="cthu:HUR95_06360"/>
<evidence type="ECO:0000256" key="1">
    <source>
        <dbReference type="ARBA" id="ARBA00023015"/>
    </source>
</evidence>
<dbReference type="CDD" id="cd01392">
    <property type="entry name" value="HTH_LacI"/>
    <property type="match status" value="1"/>
</dbReference>
<dbReference type="RefSeq" id="WP_007504691.1">
    <property type="nucleotide sequence ID" value="NZ_AFCE01000137.1"/>
</dbReference>
<dbReference type="AlphaFoldDB" id="F5L750"/>
<evidence type="ECO:0000313" key="6">
    <source>
        <dbReference type="EMBL" id="QZT34870.1"/>
    </source>
</evidence>
<dbReference type="PANTHER" id="PTHR30146:SF109">
    <property type="entry name" value="HTH-TYPE TRANSCRIPTIONAL REGULATOR GALS"/>
    <property type="match status" value="1"/>
</dbReference>
<evidence type="ECO:0000313" key="7">
    <source>
        <dbReference type="Proteomes" id="UP000010716"/>
    </source>
</evidence>
<dbReference type="CDD" id="cd06267">
    <property type="entry name" value="PBP1_LacI_sugar_binding-like"/>
    <property type="match status" value="1"/>
</dbReference>
<dbReference type="Gene3D" id="1.10.260.40">
    <property type="entry name" value="lambda repressor-like DNA-binding domains"/>
    <property type="match status" value="1"/>
</dbReference>
<keyword evidence="8" id="KW-1185">Reference proteome</keyword>
<dbReference type="SUPFAM" id="SSF53822">
    <property type="entry name" value="Periplasmic binding protein-like I"/>
    <property type="match status" value="1"/>
</dbReference>
<reference evidence="6" key="3">
    <citation type="submission" date="2021-08" db="EMBL/GenBank/DDBJ databases">
        <authorList>
            <person name="de Jong S."/>
            <person name="van den Broek M."/>
            <person name="Merkel A."/>
            <person name="de la Torre Cortes P."/>
            <person name="Kalamorz F."/>
            <person name="Cook G."/>
            <person name="van Loosdrecht M."/>
            <person name="McMillan D."/>
        </authorList>
    </citation>
    <scope>NUCLEOTIDE SEQUENCE</scope>
    <source>
        <strain evidence="6">TA2.A1</strain>
    </source>
</reference>
<gene>
    <name evidence="5" type="ORF">CathTA2_1650</name>
    <name evidence="6" type="ORF">HUR95_06360</name>
</gene>
<evidence type="ECO:0000256" key="3">
    <source>
        <dbReference type="ARBA" id="ARBA00023163"/>
    </source>
</evidence>
<dbReference type="PROSITE" id="PS50932">
    <property type="entry name" value="HTH_LACI_2"/>
    <property type="match status" value="1"/>
</dbReference>
<protein>
    <submittedName>
        <fullName evidence="6">LacI family transcriptional regulator</fullName>
    </submittedName>
    <submittedName>
        <fullName evidence="5">Transcriptional regulator, LacI family</fullName>
    </submittedName>
</protein>
<dbReference type="InterPro" id="IPR028082">
    <property type="entry name" value="Peripla_BP_I"/>
</dbReference>
<dbReference type="PANTHER" id="PTHR30146">
    <property type="entry name" value="LACI-RELATED TRANSCRIPTIONAL REPRESSOR"/>
    <property type="match status" value="1"/>
</dbReference>
<accession>F5L750</accession>
<dbReference type="GO" id="GO:0000976">
    <property type="term" value="F:transcription cis-regulatory region binding"/>
    <property type="evidence" value="ECO:0007669"/>
    <property type="project" value="TreeGrafter"/>
</dbReference>
<dbReference type="OrthoDB" id="9796186at2"/>
<evidence type="ECO:0000313" key="5">
    <source>
        <dbReference type="EMBL" id="EGL82826.1"/>
    </source>
</evidence>
<feature type="domain" description="HTH lacI-type" evidence="4">
    <location>
        <begin position="2"/>
        <end position="56"/>
    </location>
</feature>
<dbReference type="Proteomes" id="UP000010716">
    <property type="component" value="Unassembled WGS sequence"/>
</dbReference>
<dbReference type="InterPro" id="IPR000843">
    <property type="entry name" value="HTH_LacI"/>
</dbReference>
<dbReference type="eggNOG" id="COG1609">
    <property type="taxonomic scope" value="Bacteria"/>
</dbReference>
<reference evidence="6 8" key="2">
    <citation type="journal article" date="2020" name="Extremophiles">
        <title>Genomic analysis of Caldalkalibacillus thermarum TA2.A1 reveals aerobic alkaliphilic metabolism and evolutionary hallmarks linking alkaliphilic bacteria and plant life.</title>
        <authorList>
            <person name="de Jong S.I."/>
            <person name="van den Broek M.A."/>
            <person name="Merkel A.Y."/>
            <person name="de la Torre Cortes P."/>
            <person name="Kalamorz F."/>
            <person name="Cook G.M."/>
            <person name="van Loosdrecht M.C.M."/>
            <person name="McMillan D.G.G."/>
        </authorList>
    </citation>
    <scope>NUCLEOTIDE SEQUENCE [LARGE SCALE GENOMIC DNA]</scope>
    <source>
        <strain evidence="6 8">TA2.A1</strain>
    </source>
</reference>